<evidence type="ECO:0000313" key="2">
    <source>
        <dbReference type="Proteomes" id="UP001189429"/>
    </source>
</evidence>
<dbReference type="InterPro" id="IPR014729">
    <property type="entry name" value="Rossmann-like_a/b/a_fold"/>
</dbReference>
<sequence>QVRLKAAPARAFLAQVCPPGRAGGGVERCGEVVGSICNITRCSLQWRGEMWPLEKFKDNLGRAAQSATHASPAVVLLLGQLGPAHLGHVQMLRQAEARLARAGYEVLAGWLSPASSAQAPLAGHEPLSRAFRLRAAALACEGDELVDTALWEASLDRAAAPGDVVAALRASLSAEFQGASWVAMVRIFVVCPGDEVKQYQRSPPASCKASLWCQGWTTRSWRGQIRWSMPPIRRWTA</sequence>
<dbReference type="EMBL" id="CAUYUJ010021365">
    <property type="protein sequence ID" value="CAK0904173.1"/>
    <property type="molecule type" value="Genomic_DNA"/>
</dbReference>
<dbReference type="Gene3D" id="3.40.50.620">
    <property type="entry name" value="HUPs"/>
    <property type="match status" value="1"/>
</dbReference>
<dbReference type="SUPFAM" id="SSF52374">
    <property type="entry name" value="Nucleotidylyl transferase"/>
    <property type="match status" value="1"/>
</dbReference>
<proteinExistence type="predicted"/>
<accession>A0ABN9XVQ0</accession>
<evidence type="ECO:0008006" key="3">
    <source>
        <dbReference type="Google" id="ProtNLM"/>
    </source>
</evidence>
<keyword evidence="2" id="KW-1185">Reference proteome</keyword>
<evidence type="ECO:0000313" key="1">
    <source>
        <dbReference type="EMBL" id="CAK0904173.1"/>
    </source>
</evidence>
<dbReference type="Proteomes" id="UP001189429">
    <property type="component" value="Unassembled WGS sequence"/>
</dbReference>
<feature type="non-terminal residue" evidence="1">
    <location>
        <position position="1"/>
    </location>
</feature>
<protein>
    <recommendedName>
        <fullName evidence="3">Cytidyltransferase-like domain-containing protein</fullName>
    </recommendedName>
</protein>
<comment type="caution">
    <text evidence="1">The sequence shown here is derived from an EMBL/GenBank/DDBJ whole genome shotgun (WGS) entry which is preliminary data.</text>
</comment>
<reference evidence="1" key="1">
    <citation type="submission" date="2023-10" db="EMBL/GenBank/DDBJ databases">
        <authorList>
            <person name="Chen Y."/>
            <person name="Shah S."/>
            <person name="Dougan E. K."/>
            <person name="Thang M."/>
            <person name="Chan C."/>
        </authorList>
    </citation>
    <scope>NUCLEOTIDE SEQUENCE [LARGE SCALE GENOMIC DNA]</scope>
</reference>
<name>A0ABN9XVQ0_9DINO</name>
<gene>
    <name evidence="1" type="ORF">PCOR1329_LOCUS80281</name>
</gene>
<organism evidence="1 2">
    <name type="scientific">Prorocentrum cordatum</name>
    <dbReference type="NCBI Taxonomy" id="2364126"/>
    <lineage>
        <taxon>Eukaryota</taxon>
        <taxon>Sar</taxon>
        <taxon>Alveolata</taxon>
        <taxon>Dinophyceae</taxon>
        <taxon>Prorocentrales</taxon>
        <taxon>Prorocentraceae</taxon>
        <taxon>Prorocentrum</taxon>
    </lineage>
</organism>